<evidence type="ECO:0000256" key="5">
    <source>
        <dbReference type="ARBA" id="ARBA00023187"/>
    </source>
</evidence>
<dbReference type="Proteomes" id="UP000823388">
    <property type="component" value="Chromosome 1K"/>
</dbReference>
<dbReference type="GO" id="GO:0006397">
    <property type="term" value="P:mRNA processing"/>
    <property type="evidence" value="ECO:0007669"/>
    <property type="project" value="UniProtKB-KW"/>
</dbReference>
<dbReference type="Pfam" id="PF08312">
    <property type="entry name" value="cwf21"/>
    <property type="match status" value="1"/>
</dbReference>
<dbReference type="PANTHER" id="PTHR36562">
    <property type="entry name" value="SERINE/ARGININE REPETITIVE MATRIX 2"/>
    <property type="match status" value="1"/>
</dbReference>
<dbReference type="InterPro" id="IPR013170">
    <property type="entry name" value="mRNA_splic_Cwf21_dom"/>
</dbReference>
<keyword evidence="3" id="KW-0507">mRNA processing</keyword>
<reference evidence="9" key="1">
    <citation type="submission" date="2020-05" db="EMBL/GenBank/DDBJ databases">
        <title>WGS assembly of Panicum virgatum.</title>
        <authorList>
            <person name="Lovell J.T."/>
            <person name="Jenkins J."/>
            <person name="Shu S."/>
            <person name="Juenger T.E."/>
            <person name="Schmutz J."/>
        </authorList>
    </citation>
    <scope>NUCLEOTIDE SEQUENCE</scope>
    <source>
        <strain evidence="9">AP13</strain>
    </source>
</reference>
<organism evidence="9 10">
    <name type="scientific">Panicum virgatum</name>
    <name type="common">Blackwell switchgrass</name>
    <dbReference type="NCBI Taxonomy" id="38727"/>
    <lineage>
        <taxon>Eukaryota</taxon>
        <taxon>Viridiplantae</taxon>
        <taxon>Streptophyta</taxon>
        <taxon>Embryophyta</taxon>
        <taxon>Tracheophyta</taxon>
        <taxon>Spermatophyta</taxon>
        <taxon>Magnoliopsida</taxon>
        <taxon>Liliopsida</taxon>
        <taxon>Poales</taxon>
        <taxon>Poaceae</taxon>
        <taxon>PACMAD clade</taxon>
        <taxon>Panicoideae</taxon>
        <taxon>Panicodae</taxon>
        <taxon>Paniceae</taxon>
        <taxon>Panicinae</taxon>
        <taxon>Panicum</taxon>
        <taxon>Panicum sect. Hiantes</taxon>
    </lineage>
</organism>
<feature type="domain" description="CWF21" evidence="8">
    <location>
        <begin position="61"/>
        <end position="106"/>
    </location>
</feature>
<evidence type="ECO:0000256" key="4">
    <source>
        <dbReference type="ARBA" id="ARBA00022728"/>
    </source>
</evidence>
<evidence type="ECO:0000259" key="8">
    <source>
        <dbReference type="SMART" id="SM01115"/>
    </source>
</evidence>
<evidence type="ECO:0000313" key="10">
    <source>
        <dbReference type="Proteomes" id="UP000823388"/>
    </source>
</evidence>
<evidence type="ECO:0000256" key="2">
    <source>
        <dbReference type="ARBA" id="ARBA00005954"/>
    </source>
</evidence>
<dbReference type="EMBL" id="CM029037">
    <property type="protein sequence ID" value="KAG2656931.1"/>
    <property type="molecule type" value="Genomic_DNA"/>
</dbReference>
<keyword evidence="5" id="KW-0508">mRNA splicing</keyword>
<feature type="region of interest" description="Disordered" evidence="7">
    <location>
        <begin position="148"/>
        <end position="197"/>
    </location>
</feature>
<keyword evidence="6" id="KW-0539">Nucleus</keyword>
<sequence>MYNGIGLQTVRGSGTNGYVQTSKFFIKPRSTGGPGRPLLPDAAAGDGGGLGGMRKPNRGILEHDRKRQVELRLLVLRDAIEEQGYTEGEIEERVEEARRAAEEAGGRRPPSLPGSRGFADTQSHHVAARKEKQLETLRAAFGLDAEDVKKGGVDSDVESGELVPGKYYEELDTAGQKDSKDLKDGRKDAKKRKEKRE</sequence>
<evidence type="ECO:0000256" key="3">
    <source>
        <dbReference type="ARBA" id="ARBA00022664"/>
    </source>
</evidence>
<dbReference type="OrthoDB" id="10267305at2759"/>
<feature type="region of interest" description="Disordered" evidence="7">
    <location>
        <begin position="93"/>
        <end position="124"/>
    </location>
</feature>
<dbReference type="PANTHER" id="PTHR36562:SF5">
    <property type="entry name" value="SERINE_ARGININE REPETITIVE MATRIX 2"/>
    <property type="match status" value="1"/>
</dbReference>
<dbReference type="GO" id="GO:0008380">
    <property type="term" value="P:RNA splicing"/>
    <property type="evidence" value="ECO:0007669"/>
    <property type="project" value="UniProtKB-KW"/>
</dbReference>
<feature type="compositionally biased region" description="Basic residues" evidence="7">
    <location>
        <begin position="188"/>
        <end position="197"/>
    </location>
</feature>
<evidence type="ECO:0000313" key="9">
    <source>
        <dbReference type="EMBL" id="KAG2656931.1"/>
    </source>
</evidence>
<feature type="compositionally biased region" description="Basic and acidic residues" evidence="7">
    <location>
        <begin position="95"/>
        <end position="106"/>
    </location>
</feature>
<name>A0A8T0X5H7_PANVG</name>
<evidence type="ECO:0000256" key="7">
    <source>
        <dbReference type="SAM" id="MobiDB-lite"/>
    </source>
</evidence>
<protein>
    <recommendedName>
        <fullName evidence="8">CWF21 domain-containing protein</fullName>
    </recommendedName>
</protein>
<accession>A0A8T0X5H7</accession>
<feature type="region of interest" description="Disordered" evidence="7">
    <location>
        <begin position="29"/>
        <end position="58"/>
    </location>
</feature>
<keyword evidence="4" id="KW-0747">Spliceosome</keyword>
<comment type="subcellular location">
    <subcellularLocation>
        <location evidence="1">Nucleus</location>
    </subcellularLocation>
</comment>
<proteinExistence type="inferred from homology"/>
<comment type="similarity">
    <text evidence="2">Belongs to the CWC21 family.</text>
</comment>
<feature type="compositionally biased region" description="Basic and acidic residues" evidence="7">
    <location>
        <begin position="175"/>
        <end position="187"/>
    </location>
</feature>
<evidence type="ECO:0000256" key="1">
    <source>
        <dbReference type="ARBA" id="ARBA00004123"/>
    </source>
</evidence>
<keyword evidence="10" id="KW-1185">Reference proteome</keyword>
<evidence type="ECO:0000256" key="6">
    <source>
        <dbReference type="ARBA" id="ARBA00023242"/>
    </source>
</evidence>
<dbReference type="SMART" id="SM01115">
    <property type="entry name" value="cwf21"/>
    <property type="match status" value="1"/>
</dbReference>
<dbReference type="AlphaFoldDB" id="A0A8T0X5H7"/>
<comment type="caution">
    <text evidence="9">The sequence shown here is derived from an EMBL/GenBank/DDBJ whole genome shotgun (WGS) entry which is preliminary data.</text>
</comment>
<dbReference type="Gene3D" id="6.10.140.420">
    <property type="match status" value="1"/>
</dbReference>
<gene>
    <name evidence="9" type="ORF">PVAP13_1KG121600</name>
</gene>
<dbReference type="GO" id="GO:0005681">
    <property type="term" value="C:spliceosomal complex"/>
    <property type="evidence" value="ECO:0007669"/>
    <property type="project" value="UniProtKB-KW"/>
</dbReference>
<dbReference type="CDD" id="cd21373">
    <property type="entry name" value="cwf21_SRRM2-like"/>
    <property type="match status" value="1"/>
</dbReference>
<dbReference type="InterPro" id="IPR051372">
    <property type="entry name" value="CWC21"/>
</dbReference>